<dbReference type="Pfam" id="PF11687">
    <property type="entry name" value="DUF3284"/>
    <property type="match status" value="1"/>
</dbReference>
<keyword evidence="2" id="KW-1185">Reference proteome</keyword>
<dbReference type="AlphaFoldDB" id="A0A6V8SHM3"/>
<gene>
    <name evidence="1" type="ORF">bsdtw1_02583</name>
</gene>
<accession>A0A6V8SHM3</accession>
<evidence type="ECO:0008006" key="3">
    <source>
        <dbReference type="Google" id="ProtNLM"/>
    </source>
</evidence>
<evidence type="ECO:0000313" key="1">
    <source>
        <dbReference type="EMBL" id="GFP76480.1"/>
    </source>
</evidence>
<dbReference type="InterPro" id="IPR021701">
    <property type="entry name" value="DUF3284"/>
</dbReference>
<dbReference type="EMBL" id="BLZR01000001">
    <property type="protein sequence ID" value="GFP76480.1"/>
    <property type="molecule type" value="Genomic_DNA"/>
</dbReference>
<comment type="caution">
    <text evidence="1">The sequence shown here is derived from an EMBL/GenBank/DDBJ whole genome shotgun (WGS) entry which is preliminary data.</text>
</comment>
<protein>
    <recommendedName>
        <fullName evidence="3">DUF3284 domain-containing protein</fullName>
    </recommendedName>
</protein>
<evidence type="ECO:0000313" key="2">
    <source>
        <dbReference type="Proteomes" id="UP000580568"/>
    </source>
</evidence>
<proteinExistence type="predicted"/>
<organism evidence="1 2">
    <name type="scientific">Clostridium fungisolvens</name>
    <dbReference type="NCBI Taxonomy" id="1604897"/>
    <lineage>
        <taxon>Bacteria</taxon>
        <taxon>Bacillati</taxon>
        <taxon>Bacillota</taxon>
        <taxon>Clostridia</taxon>
        <taxon>Eubacteriales</taxon>
        <taxon>Clostridiaceae</taxon>
        <taxon>Clostridium</taxon>
    </lineage>
</organism>
<name>A0A6V8SHM3_9CLOT</name>
<dbReference type="Proteomes" id="UP000580568">
    <property type="component" value="Unassembled WGS sequence"/>
</dbReference>
<reference evidence="1 2" key="1">
    <citation type="submission" date="2020-07" db="EMBL/GenBank/DDBJ databases">
        <title>A new beta-1,3-glucan-decomposing anaerobic bacterium isolated from anoxic soil subjected to biological soil disinfestation.</title>
        <authorList>
            <person name="Ueki A."/>
            <person name="Tonouchi A."/>
        </authorList>
    </citation>
    <scope>NUCLEOTIDE SEQUENCE [LARGE SCALE GENOMIC DNA]</scope>
    <source>
        <strain evidence="1 2">TW1</strain>
    </source>
</reference>
<sequence>MLCYNVSMKLTRILKINEKDFYDFLEKDLLSNINQCMSKELSAKDIKKGLKYSKYDNDAHTRIDITILDYKRGEFYKSQIKSLLDTITISYETEVVDEGLKVIFNQHIESFEKEKHNKLMRMFSEAVYYGRMTDTLYDIQKKILNSKEGIVEPVHPQQAEYKHLKKLFSKEI</sequence>